<dbReference type="PANTHER" id="PTHR48085">
    <property type="entry name" value="CADMIUM/ZINC-TRANSPORTING ATPASE HMA2-RELATED"/>
    <property type="match status" value="1"/>
</dbReference>
<keyword evidence="8 17" id="KW-0547">Nucleotide-binding</keyword>
<dbReference type="InterPro" id="IPR036163">
    <property type="entry name" value="HMA_dom_sf"/>
</dbReference>
<dbReference type="GO" id="GO:0016887">
    <property type="term" value="F:ATP hydrolysis activity"/>
    <property type="evidence" value="ECO:0007669"/>
    <property type="project" value="InterPro"/>
</dbReference>
<evidence type="ECO:0000256" key="2">
    <source>
        <dbReference type="ARBA" id="ARBA00006024"/>
    </source>
</evidence>
<comment type="catalytic activity">
    <reaction evidence="15">
        <text>Zn(2+)(in) + ATP + H2O = Zn(2+)(out) + ADP + phosphate + H(+)</text>
        <dbReference type="Rhea" id="RHEA:20621"/>
        <dbReference type="ChEBI" id="CHEBI:15377"/>
        <dbReference type="ChEBI" id="CHEBI:15378"/>
        <dbReference type="ChEBI" id="CHEBI:29105"/>
        <dbReference type="ChEBI" id="CHEBI:30616"/>
        <dbReference type="ChEBI" id="CHEBI:43474"/>
        <dbReference type="ChEBI" id="CHEBI:456216"/>
        <dbReference type="EC" id="7.2.2.12"/>
    </reaction>
</comment>
<evidence type="ECO:0000313" key="19">
    <source>
        <dbReference type="EMBL" id="AYO29582.1"/>
    </source>
</evidence>
<dbReference type="InterPro" id="IPR044492">
    <property type="entry name" value="P_typ_ATPase_HD_dom"/>
</dbReference>
<name>A0A3G2R2I2_9FIRM</name>
<evidence type="ECO:0000256" key="6">
    <source>
        <dbReference type="ARBA" id="ARBA00022692"/>
    </source>
</evidence>
<dbReference type="InterPro" id="IPR059000">
    <property type="entry name" value="ATPase_P-type_domA"/>
</dbReference>
<feature type="transmembrane region" description="Helical" evidence="17">
    <location>
        <begin position="111"/>
        <end position="133"/>
    </location>
</feature>
<dbReference type="PROSITE" id="PS00154">
    <property type="entry name" value="ATPASE_E1_E2"/>
    <property type="match status" value="1"/>
</dbReference>
<evidence type="ECO:0000313" key="20">
    <source>
        <dbReference type="Proteomes" id="UP000280960"/>
    </source>
</evidence>
<comment type="subcellular location">
    <subcellularLocation>
        <location evidence="1">Cell membrane</location>
        <topology evidence="1">Multi-pass membrane protein</topology>
    </subcellularLocation>
</comment>
<evidence type="ECO:0000256" key="8">
    <source>
        <dbReference type="ARBA" id="ARBA00022741"/>
    </source>
</evidence>
<accession>A0A3G2R2I2</accession>
<evidence type="ECO:0000256" key="9">
    <source>
        <dbReference type="ARBA" id="ARBA00022833"/>
    </source>
</evidence>
<evidence type="ECO:0000256" key="16">
    <source>
        <dbReference type="ARBA" id="ARBA00049338"/>
    </source>
</evidence>
<dbReference type="SUPFAM" id="SSF56784">
    <property type="entry name" value="HAD-like"/>
    <property type="match status" value="1"/>
</dbReference>
<dbReference type="InterPro" id="IPR023298">
    <property type="entry name" value="ATPase_P-typ_TM_dom_sf"/>
</dbReference>
<dbReference type="SFLD" id="SFLDF00027">
    <property type="entry name" value="p-type_atpase"/>
    <property type="match status" value="1"/>
</dbReference>
<gene>
    <name evidence="19" type="primary">cadA</name>
    <name evidence="19" type="ORF">D2962_02255</name>
</gene>
<dbReference type="PANTHER" id="PTHR48085:SF5">
    <property type="entry name" value="CADMIUM_ZINC-TRANSPORTING ATPASE HMA4-RELATED"/>
    <property type="match status" value="1"/>
</dbReference>
<evidence type="ECO:0000259" key="18">
    <source>
        <dbReference type="PROSITE" id="PS50846"/>
    </source>
</evidence>
<dbReference type="InterPro" id="IPR018303">
    <property type="entry name" value="ATPase_P-typ_P_site"/>
</dbReference>
<dbReference type="EC" id="3.6.3.3" evidence="19"/>
<reference evidence="19 20" key="1">
    <citation type="submission" date="2018-10" db="EMBL/GenBank/DDBJ databases">
        <authorList>
            <person name="Zhang X."/>
        </authorList>
    </citation>
    <scope>NUCLEOTIDE SEQUENCE [LARGE SCALE GENOMIC DNA]</scope>
    <source>
        <strain evidence="19 20">SK-G1</strain>
    </source>
</reference>
<dbReference type="KEGG" id="bacg:D2962_02255"/>
<evidence type="ECO:0000256" key="3">
    <source>
        <dbReference type="ARBA" id="ARBA00022475"/>
    </source>
</evidence>
<dbReference type="InterPro" id="IPR051014">
    <property type="entry name" value="Cation_Transport_ATPase_IB"/>
</dbReference>
<dbReference type="Pfam" id="PF00122">
    <property type="entry name" value="E1-E2_ATPase"/>
    <property type="match status" value="1"/>
</dbReference>
<dbReference type="RefSeq" id="WP_122013982.1">
    <property type="nucleotide sequence ID" value="NZ_CP033169.1"/>
</dbReference>
<dbReference type="Proteomes" id="UP000280960">
    <property type="component" value="Chromosome"/>
</dbReference>
<feature type="domain" description="HMA" evidence="18">
    <location>
        <begin position="1"/>
        <end position="65"/>
    </location>
</feature>
<dbReference type="InterPro" id="IPR001757">
    <property type="entry name" value="P_typ_ATPase"/>
</dbReference>
<evidence type="ECO:0000256" key="14">
    <source>
        <dbReference type="ARBA" id="ARBA00023136"/>
    </source>
</evidence>
<protein>
    <submittedName>
        <fullName evidence="19">Cadmium-translocating P-type ATPase</fullName>
        <ecNumber evidence="19">3.6.3.3</ecNumber>
    </submittedName>
</protein>
<evidence type="ECO:0000256" key="15">
    <source>
        <dbReference type="ARBA" id="ARBA00047308"/>
    </source>
</evidence>
<comment type="similarity">
    <text evidence="2 17">Belongs to the cation transport ATPase (P-type) (TC 3.A.3) family. Type IB subfamily.</text>
</comment>
<dbReference type="InterPro" id="IPR023299">
    <property type="entry name" value="ATPase_P-typ_cyto_dom_N"/>
</dbReference>
<keyword evidence="13 17" id="KW-1133">Transmembrane helix</keyword>
<evidence type="ECO:0000256" key="13">
    <source>
        <dbReference type="ARBA" id="ARBA00022989"/>
    </source>
</evidence>
<keyword evidence="4" id="KW-0104">Cadmium</keyword>
<keyword evidence="19" id="KW-0378">Hydrolase</keyword>
<organism evidence="19 20">
    <name type="scientific">Biomaibacter acetigenes</name>
    <dbReference type="NCBI Taxonomy" id="2316383"/>
    <lineage>
        <taxon>Bacteria</taxon>
        <taxon>Bacillati</taxon>
        <taxon>Bacillota</taxon>
        <taxon>Clostridia</taxon>
        <taxon>Thermosediminibacterales</taxon>
        <taxon>Tepidanaerobacteraceae</taxon>
        <taxon>Biomaibacter</taxon>
    </lineage>
</organism>
<keyword evidence="10 17" id="KW-0067">ATP-binding</keyword>
<dbReference type="InterPro" id="IPR006121">
    <property type="entry name" value="HMA_dom"/>
</dbReference>
<dbReference type="NCBIfam" id="TIGR01512">
    <property type="entry name" value="ATPase-IB2_Cd"/>
    <property type="match status" value="1"/>
</dbReference>
<dbReference type="SUPFAM" id="SSF55008">
    <property type="entry name" value="HMA, heavy metal-associated domain"/>
    <property type="match status" value="1"/>
</dbReference>
<dbReference type="PROSITE" id="PS01047">
    <property type="entry name" value="HMA_1"/>
    <property type="match status" value="1"/>
</dbReference>
<dbReference type="InterPro" id="IPR023214">
    <property type="entry name" value="HAD_sf"/>
</dbReference>
<dbReference type="CDD" id="cd00371">
    <property type="entry name" value="HMA"/>
    <property type="match status" value="1"/>
</dbReference>
<dbReference type="InterPro" id="IPR027256">
    <property type="entry name" value="P-typ_ATPase_IB"/>
</dbReference>
<evidence type="ECO:0000256" key="5">
    <source>
        <dbReference type="ARBA" id="ARBA00022553"/>
    </source>
</evidence>
<feature type="transmembrane region" description="Helical" evidence="17">
    <location>
        <begin position="85"/>
        <end position="105"/>
    </location>
</feature>
<dbReference type="FunFam" id="2.70.150.10:FF:000002">
    <property type="entry name" value="Copper-transporting ATPase 1, putative"/>
    <property type="match status" value="1"/>
</dbReference>
<dbReference type="GO" id="GO:0005886">
    <property type="term" value="C:plasma membrane"/>
    <property type="evidence" value="ECO:0007669"/>
    <property type="project" value="UniProtKB-SubCell"/>
</dbReference>
<keyword evidence="20" id="KW-1185">Reference proteome</keyword>
<evidence type="ECO:0000256" key="12">
    <source>
        <dbReference type="ARBA" id="ARBA00022967"/>
    </source>
</evidence>
<dbReference type="GO" id="GO:0005524">
    <property type="term" value="F:ATP binding"/>
    <property type="evidence" value="ECO:0007669"/>
    <property type="project" value="UniProtKB-UniRule"/>
</dbReference>
<evidence type="ECO:0000256" key="4">
    <source>
        <dbReference type="ARBA" id="ARBA00022539"/>
    </source>
</evidence>
<dbReference type="NCBIfam" id="TIGR01494">
    <property type="entry name" value="ATPase_P-type"/>
    <property type="match status" value="1"/>
</dbReference>
<feature type="transmembrane region" description="Helical" evidence="17">
    <location>
        <begin position="655"/>
        <end position="674"/>
    </location>
</feature>
<keyword evidence="3 17" id="KW-1003">Cell membrane</keyword>
<dbReference type="FunFam" id="3.40.1110.10:FF:000066">
    <property type="entry name" value="Cadmium-translocating P-type ATPase"/>
    <property type="match status" value="1"/>
</dbReference>
<dbReference type="NCBIfam" id="TIGR01525">
    <property type="entry name" value="ATPase-IB_hvy"/>
    <property type="match status" value="1"/>
</dbReference>
<evidence type="ECO:0000256" key="17">
    <source>
        <dbReference type="RuleBase" id="RU362081"/>
    </source>
</evidence>
<dbReference type="PRINTS" id="PR00119">
    <property type="entry name" value="CATATPASE"/>
</dbReference>
<dbReference type="InterPro" id="IPR017969">
    <property type="entry name" value="Heavy-metal-associated_CS"/>
</dbReference>
<dbReference type="SUPFAM" id="SSF81665">
    <property type="entry name" value="Calcium ATPase, transmembrane domain M"/>
    <property type="match status" value="1"/>
</dbReference>
<keyword evidence="14 17" id="KW-0472">Membrane</keyword>
<keyword evidence="11" id="KW-0460">Magnesium</keyword>
<evidence type="ECO:0000256" key="11">
    <source>
        <dbReference type="ARBA" id="ARBA00022842"/>
    </source>
</evidence>
<keyword evidence="7 17" id="KW-0479">Metal-binding</keyword>
<keyword evidence="5" id="KW-0597">Phosphoprotein</keyword>
<keyword evidence="6 17" id="KW-0812">Transmembrane</keyword>
<dbReference type="Gene3D" id="2.70.150.10">
    <property type="entry name" value="Calcium-transporting ATPase, cytoplasmic transduction domain A"/>
    <property type="match status" value="1"/>
</dbReference>
<evidence type="ECO:0000256" key="7">
    <source>
        <dbReference type="ARBA" id="ARBA00022723"/>
    </source>
</evidence>
<dbReference type="Gene3D" id="3.40.50.1000">
    <property type="entry name" value="HAD superfamily/HAD-like"/>
    <property type="match status" value="1"/>
</dbReference>
<dbReference type="SUPFAM" id="SSF81653">
    <property type="entry name" value="Calcium ATPase, transduction domain A"/>
    <property type="match status" value="1"/>
</dbReference>
<keyword evidence="9" id="KW-0862">Zinc</keyword>
<feature type="transmembrane region" description="Helical" evidence="17">
    <location>
        <begin position="346"/>
        <end position="367"/>
    </location>
</feature>
<dbReference type="GO" id="GO:0016463">
    <property type="term" value="F:P-type zinc transporter activity"/>
    <property type="evidence" value="ECO:0007669"/>
    <property type="project" value="UniProtKB-EC"/>
</dbReference>
<keyword evidence="12" id="KW-1278">Translocase</keyword>
<dbReference type="Pfam" id="PF00403">
    <property type="entry name" value="HMA"/>
    <property type="match status" value="1"/>
</dbReference>
<dbReference type="PRINTS" id="PR00941">
    <property type="entry name" value="CDATPASE"/>
</dbReference>
<dbReference type="AlphaFoldDB" id="A0A3G2R2I2"/>
<dbReference type="InterPro" id="IPR008250">
    <property type="entry name" value="ATPase_P-typ_transduc_dom_A_sf"/>
</dbReference>
<dbReference type="Gene3D" id="3.40.1110.10">
    <property type="entry name" value="Calcium-transporting ATPase, cytoplasmic domain N"/>
    <property type="match status" value="1"/>
</dbReference>
<dbReference type="Gene3D" id="3.30.70.100">
    <property type="match status" value="1"/>
</dbReference>
<evidence type="ECO:0000256" key="10">
    <source>
        <dbReference type="ARBA" id="ARBA00022840"/>
    </source>
</evidence>
<dbReference type="PROSITE" id="PS50846">
    <property type="entry name" value="HMA_2"/>
    <property type="match status" value="1"/>
</dbReference>
<feature type="transmembrane region" description="Helical" evidence="17">
    <location>
        <begin position="311"/>
        <end position="334"/>
    </location>
</feature>
<dbReference type="EMBL" id="CP033169">
    <property type="protein sequence ID" value="AYO29582.1"/>
    <property type="molecule type" value="Genomic_DNA"/>
</dbReference>
<dbReference type="InterPro" id="IPR036412">
    <property type="entry name" value="HAD-like_sf"/>
</dbReference>
<dbReference type="Pfam" id="PF00702">
    <property type="entry name" value="Hydrolase"/>
    <property type="match status" value="1"/>
</dbReference>
<dbReference type="CDD" id="cd07548">
    <property type="entry name" value="P-type_ATPase-Cd_Zn_Co_like"/>
    <property type="match status" value="1"/>
</dbReference>
<dbReference type="GO" id="GO:0046872">
    <property type="term" value="F:metal ion binding"/>
    <property type="evidence" value="ECO:0007669"/>
    <property type="project" value="UniProtKB-KW"/>
</dbReference>
<dbReference type="SFLD" id="SFLDG00002">
    <property type="entry name" value="C1.7:_P-type_atpase_like"/>
    <property type="match status" value="1"/>
</dbReference>
<sequence>MAYRLEGLDCPNCAAKIEKELRKIEGLSEVCVNFSTKSVALDPRYEQAAKEILRRVEPNVELIAESSADKKEESEAMTGEQKKRLLYIFSSAVFLISGIIASPRLHGRFEFIEYAIFLAAYFIAGWEVLYAALRNISRGQVFDENFLMTAATVGALAIHQLPEAVGVMLFYSVGEYFQAQAVNRSRRSIEALMDIRPDYVNLKLDSGIEKVPPQLVRVGQVIVVRPGEKVPLDGQVISGSSFMDTSALTGESVPRKVEPGDTVLSGMVNTEGFLEVRVERTFGESSVSKILDLVQNAAARKGRTEQFITKFAHYYTPVVVFTAAAIATIPPLVIPGATFSEWLYRALTILVISCPCALVVSIPLGYFGGIGGASRRGILVKGANFLEVLTHVDAVVFDKTGTLTKGVFKVSQVQAKNGYSREDILKFAAQAEIHSSHPIATSIREAYEATGAAFAATSVEDYQEIAGHGVKARVDVNTVIAGNERLMEKEGITYDVPQTSGTVVHVAVEGKYAGYIVISDEIKPDARAAIKHLKALGVKHTVMLTGDDEKAAELAAKEIGVDEYFANLLPQDKVAKLEHIQVGEGGRRRRVAFVGDGINDAPVITRADVGMAMGGLGSDAAIEAADVVIMEDAPSKVADAIKIARHTRKIVIENIVLALSVKGIFLAMGAAGIATMWEAVFADVGVALLAVLNSTRALAAGWREK</sequence>
<dbReference type="SFLD" id="SFLDS00003">
    <property type="entry name" value="Haloacid_Dehalogenase"/>
    <property type="match status" value="1"/>
</dbReference>
<evidence type="ECO:0000256" key="1">
    <source>
        <dbReference type="ARBA" id="ARBA00004651"/>
    </source>
</evidence>
<dbReference type="GO" id="GO:0008551">
    <property type="term" value="F:P-type cadmium transporter activity"/>
    <property type="evidence" value="ECO:0007669"/>
    <property type="project" value="UniProtKB-EC"/>
</dbReference>
<comment type="catalytic activity">
    <reaction evidence="16">
        <text>Cd(2+)(in) + ATP + H2O = Cd(2+)(out) + ADP + phosphate + H(+)</text>
        <dbReference type="Rhea" id="RHEA:12132"/>
        <dbReference type="ChEBI" id="CHEBI:15377"/>
        <dbReference type="ChEBI" id="CHEBI:15378"/>
        <dbReference type="ChEBI" id="CHEBI:30616"/>
        <dbReference type="ChEBI" id="CHEBI:43474"/>
        <dbReference type="ChEBI" id="CHEBI:48775"/>
        <dbReference type="ChEBI" id="CHEBI:456216"/>
        <dbReference type="EC" id="7.2.2.21"/>
    </reaction>
</comment>
<proteinExistence type="inferred from homology"/>